<organism evidence="1">
    <name type="scientific">Acerihabitans sp. KWT182</name>
    <dbReference type="NCBI Taxonomy" id="3157919"/>
    <lineage>
        <taxon>Bacteria</taxon>
        <taxon>Pseudomonadati</taxon>
        <taxon>Pseudomonadota</taxon>
        <taxon>Gammaproteobacteria</taxon>
        <taxon>Enterobacterales</taxon>
        <taxon>Pectobacteriaceae</taxon>
        <taxon>Acerihabitans</taxon>
    </lineage>
</organism>
<evidence type="ECO:0000313" key="1">
    <source>
        <dbReference type="EMBL" id="XBS68850.1"/>
    </source>
</evidence>
<name>A0AAU7Q720_9GAMM</name>
<dbReference type="EMBL" id="CP157947">
    <property type="protein sequence ID" value="XBS68850.1"/>
    <property type="molecule type" value="Genomic_DNA"/>
</dbReference>
<proteinExistence type="predicted"/>
<accession>A0AAU7Q720</accession>
<dbReference type="AlphaFoldDB" id="A0AAU7Q720"/>
<protein>
    <submittedName>
        <fullName evidence="1">Uncharacterized protein</fullName>
    </submittedName>
</protein>
<gene>
    <name evidence="1" type="ORF">ABK905_20130</name>
</gene>
<sequence>MQQSTIERVTPKLEPIRYPKDMIYSNVILEYTGKSDTLFFQAKRGDNSSLYALQTTPQGYHLSKIKAEHHHYDALQPFMSDWPAAEYKSQYTFIIAMHQHAVLKHVSETVAQFLQRLAQEHYLFLGCKSIPRAMKA</sequence>
<reference evidence="1" key="1">
    <citation type="submission" date="2024-06" db="EMBL/GenBank/DDBJ databases">
        <authorList>
            <person name="Coelho C."/>
            <person name="Bento M."/>
            <person name="Garcia E."/>
            <person name="Camelo A."/>
            <person name="Brandao I."/>
            <person name="Espirito Santo C."/>
            <person name="Trovao J."/>
            <person name="Verissimo A."/>
            <person name="Costa J."/>
            <person name="Tiago I."/>
        </authorList>
    </citation>
    <scope>NUCLEOTIDE SEQUENCE</scope>
    <source>
        <strain evidence="1">KWT182</strain>
    </source>
</reference>